<dbReference type="Pfam" id="PF02661">
    <property type="entry name" value="Fic"/>
    <property type="match status" value="1"/>
</dbReference>
<dbReference type="Gene3D" id="1.10.3290.10">
    <property type="entry name" value="Fido-like domain"/>
    <property type="match status" value="1"/>
</dbReference>
<evidence type="ECO:0000313" key="2">
    <source>
        <dbReference type="EMBL" id="GAA4355565.1"/>
    </source>
</evidence>
<dbReference type="RefSeq" id="WP_345541110.1">
    <property type="nucleotide sequence ID" value="NZ_BAABGJ010000080.1"/>
</dbReference>
<comment type="caution">
    <text evidence="2">The sequence shown here is derived from an EMBL/GenBank/DDBJ whole genome shotgun (WGS) entry which is preliminary data.</text>
</comment>
<sequence>MAGRLAGAFRALGRDDVANQITSTMRAAGYTVHEASPFDRPPAALPGTRVESPYVQRLRLMWAEMRGAVIDAFPPPGPVPADAAKTLREIEARYVADAYHSLSIEGYRVTADLIDKVRAGAWDPDGDDRGHRDAMAAKGYFEAHAQVKAFIAATIAQGAARPRRLREAMAAWYLALFSPSVQAGLLEPADLAGWRNDQVFIRGAMHVSLSKEVVRDAMPALYELIEAEEHPAVRALLGHFLFVYIHPYMDGNGRLARFLMNAMLVGGGYVWTIIPVEQRSRYMQALEQASSFKNIRPFAEFVAELTIEQTRTPLPRPSSPTGRAASPS</sequence>
<dbReference type="InterPro" id="IPR036597">
    <property type="entry name" value="Fido-like_dom_sf"/>
</dbReference>
<dbReference type="InterPro" id="IPR003812">
    <property type="entry name" value="Fido"/>
</dbReference>
<dbReference type="PANTHER" id="PTHR13504:SF38">
    <property type="entry name" value="FIDO DOMAIN-CONTAINING PROTEIN"/>
    <property type="match status" value="1"/>
</dbReference>
<evidence type="ECO:0000313" key="3">
    <source>
        <dbReference type="Proteomes" id="UP001500975"/>
    </source>
</evidence>
<dbReference type="InterPro" id="IPR040198">
    <property type="entry name" value="Fido_containing"/>
</dbReference>
<feature type="domain" description="Fido" evidence="1">
    <location>
        <begin position="169"/>
        <end position="304"/>
    </location>
</feature>
<organism evidence="2 3">
    <name type="scientific">Variovorax defluvii</name>
    <dbReference type="NCBI Taxonomy" id="913761"/>
    <lineage>
        <taxon>Bacteria</taxon>
        <taxon>Pseudomonadati</taxon>
        <taxon>Pseudomonadota</taxon>
        <taxon>Betaproteobacteria</taxon>
        <taxon>Burkholderiales</taxon>
        <taxon>Comamonadaceae</taxon>
        <taxon>Variovorax</taxon>
    </lineage>
</organism>
<dbReference type="PROSITE" id="PS51459">
    <property type="entry name" value="FIDO"/>
    <property type="match status" value="1"/>
</dbReference>
<protein>
    <recommendedName>
        <fullName evidence="1">Fido domain-containing protein</fullName>
    </recommendedName>
</protein>
<dbReference type="EMBL" id="BAABGJ010000080">
    <property type="protein sequence ID" value="GAA4355565.1"/>
    <property type="molecule type" value="Genomic_DNA"/>
</dbReference>
<dbReference type="Proteomes" id="UP001500975">
    <property type="component" value="Unassembled WGS sequence"/>
</dbReference>
<accession>A0ABP8IBQ0</accession>
<gene>
    <name evidence="2" type="ORF">GCM10023165_47840</name>
</gene>
<dbReference type="SUPFAM" id="SSF140931">
    <property type="entry name" value="Fic-like"/>
    <property type="match status" value="1"/>
</dbReference>
<reference evidence="3" key="1">
    <citation type="journal article" date="2019" name="Int. J. Syst. Evol. Microbiol.">
        <title>The Global Catalogue of Microorganisms (GCM) 10K type strain sequencing project: providing services to taxonomists for standard genome sequencing and annotation.</title>
        <authorList>
            <consortium name="The Broad Institute Genomics Platform"/>
            <consortium name="The Broad Institute Genome Sequencing Center for Infectious Disease"/>
            <person name="Wu L."/>
            <person name="Ma J."/>
        </authorList>
    </citation>
    <scope>NUCLEOTIDE SEQUENCE [LARGE SCALE GENOMIC DNA]</scope>
    <source>
        <strain evidence="3">JCM 17804</strain>
    </source>
</reference>
<keyword evidence="3" id="KW-1185">Reference proteome</keyword>
<evidence type="ECO:0000259" key="1">
    <source>
        <dbReference type="PROSITE" id="PS51459"/>
    </source>
</evidence>
<proteinExistence type="predicted"/>
<dbReference type="PANTHER" id="PTHR13504">
    <property type="entry name" value="FIDO DOMAIN-CONTAINING PROTEIN DDB_G0283145"/>
    <property type="match status" value="1"/>
</dbReference>
<name>A0ABP8IBQ0_9BURK</name>